<dbReference type="RefSeq" id="WP_163471665.1">
    <property type="nucleotide sequence ID" value="NZ_JAAGWZ010000001.1"/>
</dbReference>
<feature type="compositionally biased region" description="Pro residues" evidence="1">
    <location>
        <begin position="68"/>
        <end position="77"/>
    </location>
</feature>
<organism evidence="3 4">
    <name type="scientific">Galbitalea soli</name>
    <dbReference type="NCBI Taxonomy" id="1268042"/>
    <lineage>
        <taxon>Bacteria</taxon>
        <taxon>Bacillati</taxon>
        <taxon>Actinomycetota</taxon>
        <taxon>Actinomycetes</taxon>
        <taxon>Micrococcales</taxon>
        <taxon>Microbacteriaceae</taxon>
        <taxon>Galbitalea</taxon>
    </lineage>
</organism>
<feature type="transmembrane region" description="Helical" evidence="2">
    <location>
        <begin position="16"/>
        <end position="34"/>
    </location>
</feature>
<evidence type="ECO:0000256" key="2">
    <source>
        <dbReference type="SAM" id="Phobius"/>
    </source>
</evidence>
<name>A0A7C9TN22_9MICO</name>
<dbReference type="AlphaFoldDB" id="A0A7C9TN22"/>
<evidence type="ECO:0000313" key="4">
    <source>
        <dbReference type="Proteomes" id="UP000479756"/>
    </source>
</evidence>
<comment type="caution">
    <text evidence="3">The sequence shown here is derived from an EMBL/GenBank/DDBJ whole genome shotgun (WGS) entry which is preliminary data.</text>
</comment>
<accession>A0A7C9TN22</accession>
<keyword evidence="2" id="KW-0812">Transmembrane</keyword>
<evidence type="ECO:0000256" key="1">
    <source>
        <dbReference type="SAM" id="MobiDB-lite"/>
    </source>
</evidence>
<keyword evidence="2" id="KW-0472">Membrane</keyword>
<keyword evidence="4" id="KW-1185">Reference proteome</keyword>
<keyword evidence="2" id="KW-1133">Transmembrane helix</keyword>
<reference evidence="3 4" key="1">
    <citation type="journal article" date="2014" name="Int. J. Syst. Evol. Microbiol.">
        <title>Description of Galbitalea soli gen. nov., sp. nov., and Frondihabitans sucicola sp. nov.</title>
        <authorList>
            <person name="Kim S.J."/>
            <person name="Lim J.M."/>
            <person name="Ahn J.H."/>
            <person name="Weon H.Y."/>
            <person name="Hamada M."/>
            <person name="Suzuki K."/>
            <person name="Ahn T.Y."/>
            <person name="Kwon S.W."/>
        </authorList>
    </citation>
    <scope>NUCLEOTIDE SEQUENCE [LARGE SCALE GENOMIC DNA]</scope>
    <source>
        <strain evidence="3 4">NBRC 108727</strain>
    </source>
</reference>
<evidence type="ECO:0000313" key="3">
    <source>
        <dbReference type="EMBL" id="NEM89978.1"/>
    </source>
</evidence>
<feature type="compositionally biased region" description="Low complexity" evidence="1">
    <location>
        <begin position="42"/>
        <end position="67"/>
    </location>
</feature>
<protein>
    <recommendedName>
        <fullName evidence="5">DUF4352 domain-containing protein</fullName>
    </recommendedName>
</protein>
<gene>
    <name evidence="3" type="ORF">G3T37_01250</name>
</gene>
<feature type="region of interest" description="Disordered" evidence="1">
    <location>
        <begin position="42"/>
        <end position="84"/>
    </location>
</feature>
<evidence type="ECO:0008006" key="5">
    <source>
        <dbReference type="Google" id="ProtNLM"/>
    </source>
</evidence>
<dbReference type="Proteomes" id="UP000479756">
    <property type="component" value="Unassembled WGS sequence"/>
</dbReference>
<sequence length="219" mass="21557">MSDSSGSFFRSGPARWVALATLVIIAGLLAWALIPRATQLSSAPATPPASASPGSATPTASASVTPAPTAPAKPTPAPSSSTNGILRAAPPVAITARPHPVTGLTVHITKMRAVDGTAQGPGEVAGAAVQVTLAVANGTAKTISLASTIVNAYYGAANTPASPLSGPGAVPLAASVKAGATITAVYVFSVPVDSRAEFSVTFDYSAKVPVIVLRGPAPK</sequence>
<proteinExistence type="predicted"/>
<dbReference type="EMBL" id="JAAGWZ010000001">
    <property type="protein sequence ID" value="NEM89978.1"/>
    <property type="molecule type" value="Genomic_DNA"/>
</dbReference>